<dbReference type="InterPro" id="IPR043136">
    <property type="entry name" value="B30.2/SPRY_sf"/>
</dbReference>
<dbReference type="PROSITE" id="PS50188">
    <property type="entry name" value="B302_SPRY"/>
    <property type="match status" value="1"/>
</dbReference>
<keyword evidence="1" id="KW-0479">Metal-binding</keyword>
<evidence type="ECO:0000313" key="5">
    <source>
        <dbReference type="EMBL" id="KAL0202326.1"/>
    </source>
</evidence>
<dbReference type="GO" id="GO:0005737">
    <property type="term" value="C:cytoplasm"/>
    <property type="evidence" value="ECO:0007669"/>
    <property type="project" value="UniProtKB-ARBA"/>
</dbReference>
<evidence type="ECO:0000259" key="4">
    <source>
        <dbReference type="PROSITE" id="PS50188"/>
    </source>
</evidence>
<dbReference type="InterPro" id="IPR006574">
    <property type="entry name" value="PRY"/>
</dbReference>
<dbReference type="Gene3D" id="2.60.120.920">
    <property type="match status" value="1"/>
</dbReference>
<keyword evidence="6" id="KW-1185">Reference proteome</keyword>
<dbReference type="SUPFAM" id="SSF49899">
    <property type="entry name" value="Concanavalin A-like lectins/glucanases"/>
    <property type="match status" value="1"/>
</dbReference>
<dbReference type="InterPro" id="IPR051051">
    <property type="entry name" value="E3_ubiq-ligase_TRIM/RNF"/>
</dbReference>
<keyword evidence="2" id="KW-0863">Zinc-finger</keyword>
<dbReference type="PANTHER" id="PTHR25465:SF5">
    <property type="entry name" value="E3 UBIQUITIN_ISG15 LIGASE TRIM25-RELATED"/>
    <property type="match status" value="1"/>
</dbReference>
<evidence type="ECO:0000256" key="3">
    <source>
        <dbReference type="ARBA" id="ARBA00022833"/>
    </source>
</evidence>
<comment type="caution">
    <text evidence="5">The sequence shown here is derived from an EMBL/GenBank/DDBJ whole genome shotgun (WGS) entry which is preliminary data.</text>
</comment>
<feature type="non-terminal residue" evidence="5">
    <location>
        <position position="1"/>
    </location>
</feature>
<dbReference type="Proteomes" id="UP001529510">
    <property type="component" value="Unassembled WGS sequence"/>
</dbReference>
<keyword evidence="3" id="KW-0862">Zinc</keyword>
<organism evidence="5 6">
    <name type="scientific">Cirrhinus mrigala</name>
    <name type="common">Mrigala</name>
    <dbReference type="NCBI Taxonomy" id="683832"/>
    <lineage>
        <taxon>Eukaryota</taxon>
        <taxon>Metazoa</taxon>
        <taxon>Chordata</taxon>
        <taxon>Craniata</taxon>
        <taxon>Vertebrata</taxon>
        <taxon>Euteleostomi</taxon>
        <taxon>Actinopterygii</taxon>
        <taxon>Neopterygii</taxon>
        <taxon>Teleostei</taxon>
        <taxon>Ostariophysi</taxon>
        <taxon>Cypriniformes</taxon>
        <taxon>Cyprinidae</taxon>
        <taxon>Labeoninae</taxon>
        <taxon>Labeonini</taxon>
        <taxon>Cirrhinus</taxon>
    </lineage>
</organism>
<feature type="non-terminal residue" evidence="5">
    <location>
        <position position="89"/>
    </location>
</feature>
<name>A0ABD0RVG2_CIRMR</name>
<dbReference type="SMART" id="SM00589">
    <property type="entry name" value="PRY"/>
    <property type="match status" value="1"/>
</dbReference>
<dbReference type="PANTHER" id="PTHR25465">
    <property type="entry name" value="B-BOX DOMAIN CONTAINING"/>
    <property type="match status" value="1"/>
</dbReference>
<dbReference type="InterPro" id="IPR001870">
    <property type="entry name" value="B30.2/SPRY"/>
</dbReference>
<dbReference type="GO" id="GO:0008270">
    <property type="term" value="F:zinc ion binding"/>
    <property type="evidence" value="ECO:0007669"/>
    <property type="project" value="UniProtKB-KW"/>
</dbReference>
<dbReference type="EMBL" id="JAMKFB020000001">
    <property type="protein sequence ID" value="KAL0202326.1"/>
    <property type="molecule type" value="Genomic_DNA"/>
</dbReference>
<feature type="domain" description="B30.2/SPRY" evidence="4">
    <location>
        <begin position="1"/>
        <end position="89"/>
    </location>
</feature>
<reference evidence="5 6" key="1">
    <citation type="submission" date="2024-05" db="EMBL/GenBank/DDBJ databases">
        <title>Genome sequencing and assembly of Indian major carp, Cirrhinus mrigala (Hamilton, 1822).</title>
        <authorList>
            <person name="Mohindra V."/>
            <person name="Chowdhury L.M."/>
            <person name="Lal K."/>
            <person name="Jena J.K."/>
        </authorList>
    </citation>
    <scope>NUCLEOTIDE SEQUENCE [LARGE SCALE GENOMIC DNA]</scope>
    <source>
        <strain evidence="5">CM1030</strain>
        <tissue evidence="5">Blood</tissue>
    </source>
</reference>
<dbReference type="InterPro" id="IPR013320">
    <property type="entry name" value="ConA-like_dom_sf"/>
</dbReference>
<accession>A0ABD0RVG2</accession>
<dbReference type="AlphaFoldDB" id="A0ABD0RVG2"/>
<evidence type="ECO:0000256" key="2">
    <source>
        <dbReference type="ARBA" id="ARBA00022771"/>
    </source>
</evidence>
<sequence length="89" mass="10251">ACDLTLDPNTAHTQLILSEENKKITYAKDPQMYPDHPDRFELYEQVLSRESLTGRCYWEVEWSGSGHVAVAYKENNRKGGNDCRFGLNE</sequence>
<protein>
    <recommendedName>
        <fullName evidence="4">B30.2/SPRY domain-containing protein</fullName>
    </recommendedName>
</protein>
<dbReference type="Pfam" id="PF13765">
    <property type="entry name" value="PRY"/>
    <property type="match status" value="1"/>
</dbReference>
<evidence type="ECO:0000313" key="6">
    <source>
        <dbReference type="Proteomes" id="UP001529510"/>
    </source>
</evidence>
<proteinExistence type="predicted"/>
<gene>
    <name evidence="5" type="ORF">M9458_000344</name>
</gene>
<evidence type="ECO:0000256" key="1">
    <source>
        <dbReference type="ARBA" id="ARBA00022723"/>
    </source>
</evidence>